<dbReference type="SUPFAM" id="SSF56601">
    <property type="entry name" value="beta-lactamase/transpeptidase-like"/>
    <property type="match status" value="1"/>
</dbReference>
<feature type="region of interest" description="Disordered" evidence="2">
    <location>
        <begin position="22"/>
        <end position="42"/>
    </location>
</feature>
<evidence type="ECO:0000313" key="5">
    <source>
        <dbReference type="EMBL" id="MFC4292351.1"/>
    </source>
</evidence>
<evidence type="ECO:0000256" key="2">
    <source>
        <dbReference type="SAM" id="MobiDB-lite"/>
    </source>
</evidence>
<feature type="domain" description="Beta-lactamase class A catalytic" evidence="4">
    <location>
        <begin position="173"/>
        <end position="366"/>
    </location>
</feature>
<dbReference type="Gene3D" id="3.40.710.10">
    <property type="entry name" value="DD-peptidase/beta-lactamase superfamily"/>
    <property type="match status" value="1"/>
</dbReference>
<feature type="chain" id="PRO_5045849174" evidence="3">
    <location>
        <begin position="20"/>
        <end position="450"/>
    </location>
</feature>
<dbReference type="GO" id="GO:0016787">
    <property type="term" value="F:hydrolase activity"/>
    <property type="evidence" value="ECO:0007669"/>
    <property type="project" value="UniProtKB-KW"/>
</dbReference>
<dbReference type="PANTHER" id="PTHR35333:SF5">
    <property type="entry name" value="CONSERVED LIPOPROTEIN LPQF-RELATED"/>
    <property type="match status" value="1"/>
</dbReference>
<name>A0ABV8RJB3_9SPHN</name>
<keyword evidence="3" id="KW-0732">Signal</keyword>
<dbReference type="EMBL" id="JBHSDH010000013">
    <property type="protein sequence ID" value="MFC4292351.1"/>
    <property type="molecule type" value="Genomic_DNA"/>
</dbReference>
<dbReference type="InterPro" id="IPR000871">
    <property type="entry name" value="Beta-lactam_class-A"/>
</dbReference>
<dbReference type="InterPro" id="IPR012338">
    <property type="entry name" value="Beta-lactam/transpept-like"/>
</dbReference>
<accession>A0ABV8RJB3</accession>
<reference evidence="6" key="1">
    <citation type="journal article" date="2019" name="Int. J. Syst. Evol. Microbiol.">
        <title>The Global Catalogue of Microorganisms (GCM) 10K type strain sequencing project: providing services to taxonomists for standard genome sequencing and annotation.</title>
        <authorList>
            <consortium name="The Broad Institute Genomics Platform"/>
            <consortium name="The Broad Institute Genome Sequencing Center for Infectious Disease"/>
            <person name="Wu L."/>
            <person name="Ma J."/>
        </authorList>
    </citation>
    <scope>NUCLEOTIDE SEQUENCE [LARGE SCALE GENOMIC DNA]</scope>
    <source>
        <strain evidence="6">CECT 8531</strain>
    </source>
</reference>
<gene>
    <name evidence="5" type="ORF">ACFOWX_07975</name>
</gene>
<organism evidence="5 6">
    <name type="scientific">Sphingorhabdus arenilitoris</name>
    <dbReference type="NCBI Taxonomy" id="1490041"/>
    <lineage>
        <taxon>Bacteria</taxon>
        <taxon>Pseudomonadati</taxon>
        <taxon>Pseudomonadota</taxon>
        <taxon>Alphaproteobacteria</taxon>
        <taxon>Sphingomonadales</taxon>
        <taxon>Sphingomonadaceae</taxon>
        <taxon>Sphingorhabdus</taxon>
    </lineage>
</organism>
<evidence type="ECO:0000259" key="4">
    <source>
        <dbReference type="Pfam" id="PF13354"/>
    </source>
</evidence>
<dbReference type="PANTHER" id="PTHR35333">
    <property type="entry name" value="BETA-LACTAMASE"/>
    <property type="match status" value="1"/>
</dbReference>
<keyword evidence="6" id="KW-1185">Reference proteome</keyword>
<comment type="catalytic activity">
    <reaction evidence="1">
        <text>a beta-lactam + H2O = a substituted beta-amino acid</text>
        <dbReference type="Rhea" id="RHEA:20401"/>
        <dbReference type="ChEBI" id="CHEBI:15377"/>
        <dbReference type="ChEBI" id="CHEBI:35627"/>
        <dbReference type="ChEBI" id="CHEBI:140347"/>
        <dbReference type="EC" id="3.5.2.6"/>
    </reaction>
</comment>
<proteinExistence type="predicted"/>
<dbReference type="Proteomes" id="UP001595887">
    <property type="component" value="Unassembled WGS sequence"/>
</dbReference>
<sequence length="450" mass="48539">MKKLVLAGAMLCLSACATATPPANASASVDNKAAPKSESTAAGKTESAALDIRIPQLSSVLKGEYKPEDYFTEQFLAAVPQAQLAQLSASIIAQYGQPLTVIEVKKTAPDAATLQLEFEKAIATFNINVDVNKPYKVRGLLATSFASKDDNFEKISADFDALPGQSAFLVEKLDENDPGEIIAARNADRQFAIGSTFKLYILAELSAQVKAGARKWSDVVPLAHRSFSSSATNRWPENSPVTLETLALQMISVSDNSATDTLLHALGRENVERKLAQIGHSAPDRTLPFLSTVEAFALKAPANADLYARYIKANEVQQRQIINTQTARLGFAQVDDSTFNGGPVHIDTIEWFASPIDMSALLNHIRRAGDPKMLEIMQVNSGIGPAEAAKWNYLGYKGGSEPGVISMSFLVQSKAGDWYAVSGSWNNPAKEVNDTQFVLLMTRLLQAVTG</sequence>
<evidence type="ECO:0000256" key="1">
    <source>
        <dbReference type="ARBA" id="ARBA00001526"/>
    </source>
</evidence>
<dbReference type="Pfam" id="PF13354">
    <property type="entry name" value="Beta-lactamase2"/>
    <property type="match status" value="1"/>
</dbReference>
<evidence type="ECO:0000313" key="6">
    <source>
        <dbReference type="Proteomes" id="UP001595887"/>
    </source>
</evidence>
<keyword evidence="5" id="KW-0378">Hydrolase</keyword>
<protein>
    <submittedName>
        <fullName evidence="5">Serine hydrolase</fullName>
    </submittedName>
</protein>
<dbReference type="InterPro" id="IPR045155">
    <property type="entry name" value="Beta-lactam_cat"/>
</dbReference>
<feature type="signal peptide" evidence="3">
    <location>
        <begin position="1"/>
        <end position="19"/>
    </location>
</feature>
<dbReference type="RefSeq" id="WP_381422970.1">
    <property type="nucleotide sequence ID" value="NZ_JBHSDH010000013.1"/>
</dbReference>
<comment type="caution">
    <text evidence="5">The sequence shown here is derived from an EMBL/GenBank/DDBJ whole genome shotgun (WGS) entry which is preliminary data.</text>
</comment>
<evidence type="ECO:0000256" key="3">
    <source>
        <dbReference type="SAM" id="SignalP"/>
    </source>
</evidence>